<gene>
    <name evidence="1" type="ORF">METZ01_LOCUS226860</name>
</gene>
<proteinExistence type="predicted"/>
<evidence type="ECO:0000313" key="1">
    <source>
        <dbReference type="EMBL" id="SVB74006.1"/>
    </source>
</evidence>
<accession>A0A382GFL6</accession>
<protein>
    <submittedName>
        <fullName evidence="1">Uncharacterized protein</fullName>
    </submittedName>
</protein>
<dbReference type="EMBL" id="UINC01055295">
    <property type="protein sequence ID" value="SVB74006.1"/>
    <property type="molecule type" value="Genomic_DNA"/>
</dbReference>
<reference evidence="1" key="1">
    <citation type="submission" date="2018-05" db="EMBL/GenBank/DDBJ databases">
        <authorList>
            <person name="Lanie J.A."/>
            <person name="Ng W.-L."/>
            <person name="Kazmierczak K.M."/>
            <person name="Andrzejewski T.M."/>
            <person name="Davidsen T.M."/>
            <person name="Wayne K.J."/>
            <person name="Tettelin H."/>
            <person name="Glass J.I."/>
            <person name="Rusch D."/>
            <person name="Podicherti R."/>
            <person name="Tsui H.-C.T."/>
            <person name="Winkler M.E."/>
        </authorList>
    </citation>
    <scope>NUCLEOTIDE SEQUENCE</scope>
</reference>
<feature type="non-terminal residue" evidence="1">
    <location>
        <position position="25"/>
    </location>
</feature>
<dbReference type="AlphaFoldDB" id="A0A382GFL6"/>
<feature type="non-terminal residue" evidence="1">
    <location>
        <position position="1"/>
    </location>
</feature>
<sequence length="25" mass="3385">RLHLSWWNRYRHRQYCHVYPRSRTL</sequence>
<name>A0A382GFL6_9ZZZZ</name>
<organism evidence="1">
    <name type="scientific">marine metagenome</name>
    <dbReference type="NCBI Taxonomy" id="408172"/>
    <lineage>
        <taxon>unclassified sequences</taxon>
        <taxon>metagenomes</taxon>
        <taxon>ecological metagenomes</taxon>
    </lineage>
</organism>